<comment type="function">
    <text evidence="3">Converts sphingomyelin to ceramide.</text>
</comment>
<dbReference type="AlphaFoldDB" id="A0AAD6VRY6"/>
<keyword evidence="5" id="KW-1015">Disulfide bond</keyword>
<evidence type="ECO:0000256" key="4">
    <source>
        <dbReference type="PIRSR" id="PIRSR000948-1"/>
    </source>
</evidence>
<evidence type="ECO:0000256" key="1">
    <source>
        <dbReference type="ARBA" id="ARBA00022801"/>
    </source>
</evidence>
<keyword evidence="1 3" id="KW-0378">Hydrolase</keyword>
<gene>
    <name evidence="7" type="ORF">GGX14DRAFT_594964</name>
</gene>
<dbReference type="GO" id="GO:0046872">
    <property type="term" value="F:metal ion binding"/>
    <property type="evidence" value="ECO:0007669"/>
    <property type="project" value="UniProtKB-KW"/>
</dbReference>
<feature type="binding site" evidence="4">
    <location>
        <position position="192"/>
    </location>
    <ligand>
        <name>Zn(2+)</name>
        <dbReference type="ChEBI" id="CHEBI:29105"/>
        <label>1</label>
    </ligand>
</feature>
<feature type="binding site" evidence="4">
    <location>
        <position position="194"/>
    </location>
    <ligand>
        <name>Zn(2+)</name>
        <dbReference type="ChEBI" id="CHEBI:29105"/>
        <label>1</label>
    </ligand>
</feature>
<evidence type="ECO:0000256" key="5">
    <source>
        <dbReference type="PIRSR" id="PIRSR000948-2"/>
    </source>
</evidence>
<proteinExistence type="inferred from homology"/>
<comment type="similarity">
    <text evidence="3">Belongs to the acid sphingomyelinase family.</text>
</comment>
<dbReference type="GO" id="GO:0006685">
    <property type="term" value="P:sphingomyelin catabolic process"/>
    <property type="evidence" value="ECO:0007669"/>
    <property type="project" value="UniProtKB-UniRule"/>
</dbReference>
<protein>
    <recommendedName>
        <fullName evidence="3">Sphingomyelin phosphodiesterase</fullName>
    </recommendedName>
</protein>
<accession>A0AAD6VRY6</accession>
<dbReference type="PIRSF" id="PIRSF000948">
    <property type="entry name" value="Sphingomy_PDE"/>
    <property type="match status" value="1"/>
</dbReference>
<name>A0AAD6VRY6_9AGAR</name>
<feature type="disulfide bond" evidence="5">
    <location>
        <begin position="78"/>
        <end position="154"/>
    </location>
</feature>
<dbReference type="GO" id="GO:0016798">
    <property type="term" value="F:hydrolase activity, acting on glycosyl bonds"/>
    <property type="evidence" value="ECO:0007669"/>
    <property type="project" value="UniProtKB-KW"/>
</dbReference>
<dbReference type="Pfam" id="PF00149">
    <property type="entry name" value="Metallophos"/>
    <property type="match status" value="1"/>
</dbReference>
<sequence length="661" mass="72127">MSFDAASQISVLYSGRQLTVRGVRILTEEFSTRVQPASHTGRTSAMLLSVLCVLHLFLTSTAGAASAFLSAAQSVTDCTSCLDFLGALQEIAREGTDPFIANLTSFCISLDAEDPDVCTGIIAREGPILAHDLRQINTSGPTALRLCDALFGQCVDQPVRPFTVRFPKPAPAHLKVFTSRGRPTVRVVHISDVHIDRMYTVGAEANCTKSICCRDFDDSPAVPTVPAGPNGNVRCDSPVTLADSMLAEIERLRPRFSIFTGDVVVRATWLVDQAEVTTELRDFNAEMAANLTAPVFPSLGNHDSAPVNAFARTTSHTANNSQFVFDTQSAGWERWIGLPAALEVLLDSSGSYTAQVPGMNLRILSINTQYWYKQNFWLYDSDDFQPDPNGVLEFMVNALQLAEDAGERVWIIGHIPPGKEDTVEDQSNYYDQILQRYKNTIAGQFYGHSHKDQFEIAYSNYSAQTAANAVGVALIVRVSVNLLLSLTFVGPCINSDEQVCDCGGNPAFKVYDIDPDTFEVMDASVFFTNVSDPNFQVTPEWGLFYSARATYGPLVGIAPGEPLSPAFWHNLTDVFAANDTAFQLFNTFISRDGMVTPCDAASGCVNTTICDMRALRSENNCDTPGPGFSLRRRAGVPGREEDECEGMGLAHVLSRMVLNSQ</sequence>
<feature type="binding site" evidence="4">
    <location>
        <position position="301"/>
    </location>
    <ligand>
        <name>Zn(2+)</name>
        <dbReference type="ChEBI" id="CHEBI:29105"/>
        <label>2</label>
    </ligand>
</feature>
<dbReference type="GO" id="GO:0016020">
    <property type="term" value="C:membrane"/>
    <property type="evidence" value="ECO:0007669"/>
    <property type="project" value="GOC"/>
</dbReference>
<evidence type="ECO:0000259" key="6">
    <source>
        <dbReference type="Pfam" id="PF00149"/>
    </source>
</evidence>
<keyword evidence="4" id="KW-0479">Metal-binding</keyword>
<dbReference type="PANTHER" id="PTHR10340:SF34">
    <property type="entry name" value="SPHINGOMYELIN PHOSPHODIESTERASE"/>
    <property type="match status" value="1"/>
</dbReference>
<feature type="disulfide bond" evidence="5">
    <location>
        <begin position="213"/>
        <end position="235"/>
    </location>
</feature>
<dbReference type="SUPFAM" id="SSF56300">
    <property type="entry name" value="Metallo-dependent phosphatases"/>
    <property type="match status" value="1"/>
</dbReference>
<reference evidence="7" key="1">
    <citation type="submission" date="2023-03" db="EMBL/GenBank/DDBJ databases">
        <title>Massive genome expansion in bonnet fungi (Mycena s.s.) driven by repeated elements and novel gene families across ecological guilds.</title>
        <authorList>
            <consortium name="Lawrence Berkeley National Laboratory"/>
            <person name="Harder C.B."/>
            <person name="Miyauchi S."/>
            <person name="Viragh M."/>
            <person name="Kuo A."/>
            <person name="Thoen E."/>
            <person name="Andreopoulos B."/>
            <person name="Lu D."/>
            <person name="Skrede I."/>
            <person name="Drula E."/>
            <person name="Henrissat B."/>
            <person name="Morin E."/>
            <person name="Kohler A."/>
            <person name="Barry K."/>
            <person name="LaButti K."/>
            <person name="Morin E."/>
            <person name="Salamov A."/>
            <person name="Lipzen A."/>
            <person name="Mereny Z."/>
            <person name="Hegedus B."/>
            <person name="Baldrian P."/>
            <person name="Stursova M."/>
            <person name="Weitz H."/>
            <person name="Taylor A."/>
            <person name="Grigoriev I.V."/>
            <person name="Nagy L.G."/>
            <person name="Martin F."/>
            <person name="Kauserud H."/>
        </authorList>
    </citation>
    <scope>NUCLEOTIDE SEQUENCE</scope>
    <source>
        <strain evidence="7">9144</strain>
    </source>
</reference>
<keyword evidence="3" id="KW-0326">Glycosidase</keyword>
<feature type="binding site" evidence="4">
    <location>
        <position position="414"/>
    </location>
    <ligand>
        <name>Zn(2+)</name>
        <dbReference type="ChEBI" id="CHEBI:29105"/>
        <label>2</label>
    </ligand>
</feature>
<dbReference type="GO" id="GO:0005615">
    <property type="term" value="C:extracellular space"/>
    <property type="evidence" value="ECO:0007669"/>
    <property type="project" value="TreeGrafter"/>
</dbReference>
<keyword evidence="4" id="KW-0862">Zinc</keyword>
<feature type="disulfide bond" evidence="5">
    <location>
        <begin position="107"/>
        <end position="118"/>
    </location>
</feature>
<organism evidence="7 8">
    <name type="scientific">Mycena pura</name>
    <dbReference type="NCBI Taxonomy" id="153505"/>
    <lineage>
        <taxon>Eukaryota</taxon>
        <taxon>Fungi</taxon>
        <taxon>Dikarya</taxon>
        <taxon>Basidiomycota</taxon>
        <taxon>Agaricomycotina</taxon>
        <taxon>Agaricomycetes</taxon>
        <taxon>Agaricomycetidae</taxon>
        <taxon>Agaricales</taxon>
        <taxon>Marasmiineae</taxon>
        <taxon>Mycenaceae</taxon>
        <taxon>Mycena</taxon>
    </lineage>
</organism>
<feature type="disulfide bond" evidence="5">
    <location>
        <begin position="207"/>
        <end position="212"/>
    </location>
</feature>
<feature type="binding site" evidence="4">
    <location>
        <position position="262"/>
    </location>
    <ligand>
        <name>Zn(2+)</name>
        <dbReference type="ChEBI" id="CHEBI:29105"/>
        <label>1</label>
    </ligand>
</feature>
<keyword evidence="2" id="KW-0325">Glycoprotein</keyword>
<dbReference type="InterPro" id="IPR029052">
    <property type="entry name" value="Metallo-depent_PP-like"/>
</dbReference>
<evidence type="ECO:0000313" key="7">
    <source>
        <dbReference type="EMBL" id="KAJ7218456.1"/>
    </source>
</evidence>
<evidence type="ECO:0000256" key="2">
    <source>
        <dbReference type="ARBA" id="ARBA00023180"/>
    </source>
</evidence>
<dbReference type="InterPro" id="IPR041805">
    <property type="entry name" value="ASMase/PPN1_MPP"/>
</dbReference>
<evidence type="ECO:0000256" key="3">
    <source>
        <dbReference type="PIRNR" id="PIRNR000948"/>
    </source>
</evidence>
<evidence type="ECO:0000313" key="8">
    <source>
        <dbReference type="Proteomes" id="UP001219525"/>
    </source>
</evidence>
<dbReference type="InterPro" id="IPR011160">
    <property type="entry name" value="Sphingomy_PDE"/>
</dbReference>
<feature type="binding site" evidence="4">
    <location>
        <position position="448"/>
    </location>
    <ligand>
        <name>Zn(2+)</name>
        <dbReference type="ChEBI" id="CHEBI:29105"/>
        <label>2</label>
    </ligand>
</feature>
<comment type="cofactor">
    <cofactor evidence="4">
        <name>Zn(2+)</name>
        <dbReference type="ChEBI" id="CHEBI:29105"/>
    </cofactor>
    <text evidence="4">Binds 2 Zn(2+) ions per subunit.</text>
</comment>
<keyword evidence="8" id="KW-1185">Reference proteome</keyword>
<dbReference type="InterPro" id="IPR004843">
    <property type="entry name" value="Calcineurin-like_PHP"/>
</dbReference>
<dbReference type="CDD" id="cd00842">
    <property type="entry name" value="MPP_ASMase"/>
    <property type="match status" value="1"/>
</dbReference>
<feature type="domain" description="Calcineurin-like phosphoesterase" evidence="6">
    <location>
        <begin position="186"/>
        <end position="451"/>
    </location>
</feature>
<dbReference type="Proteomes" id="UP001219525">
    <property type="component" value="Unassembled WGS sequence"/>
</dbReference>
<comment type="caution">
    <text evidence="7">The sequence shown here is derived from an EMBL/GenBank/DDBJ whole genome shotgun (WGS) entry which is preliminary data.</text>
</comment>
<feature type="binding site" evidence="4">
    <location>
        <position position="450"/>
    </location>
    <ligand>
        <name>Zn(2+)</name>
        <dbReference type="ChEBI" id="CHEBI:29105"/>
        <label>1</label>
    </ligand>
</feature>
<feature type="binding site" evidence="4">
    <location>
        <position position="262"/>
    </location>
    <ligand>
        <name>Zn(2+)</name>
        <dbReference type="ChEBI" id="CHEBI:29105"/>
        <label>2</label>
    </ligand>
</feature>
<dbReference type="EMBL" id="JARJCW010000012">
    <property type="protein sequence ID" value="KAJ7218456.1"/>
    <property type="molecule type" value="Genomic_DNA"/>
</dbReference>
<dbReference type="Gene3D" id="3.60.21.10">
    <property type="match status" value="1"/>
</dbReference>
<dbReference type="PANTHER" id="PTHR10340">
    <property type="entry name" value="SPHINGOMYELIN PHOSPHODIESTERASE"/>
    <property type="match status" value="1"/>
</dbReference>
<dbReference type="GO" id="GO:0004767">
    <property type="term" value="F:sphingomyelin phosphodiesterase activity"/>
    <property type="evidence" value="ECO:0007669"/>
    <property type="project" value="UniProtKB-UniRule"/>
</dbReference>